<dbReference type="EMBL" id="JASKHM010000001">
    <property type="protein sequence ID" value="MEQ4481228.1"/>
    <property type="molecule type" value="Genomic_DNA"/>
</dbReference>
<evidence type="ECO:0000259" key="2">
    <source>
        <dbReference type="Pfam" id="PF13472"/>
    </source>
</evidence>
<dbReference type="InterPro" id="IPR051532">
    <property type="entry name" value="Ester_Hydrolysis_Enzymes"/>
</dbReference>
<dbReference type="Gene3D" id="2.60.120.260">
    <property type="entry name" value="Galactose-binding domain-like"/>
    <property type="match status" value="3"/>
</dbReference>
<comment type="caution">
    <text evidence="3">The sequence shown here is derived from an EMBL/GenBank/DDBJ whole genome shotgun (WGS) entry which is preliminary data.</text>
</comment>
<feature type="domain" description="SGNH hydrolase-type esterase" evidence="2">
    <location>
        <begin position="568"/>
        <end position="745"/>
    </location>
</feature>
<feature type="signal peptide" evidence="1">
    <location>
        <begin position="1"/>
        <end position="26"/>
    </location>
</feature>
<dbReference type="PANTHER" id="PTHR30383">
    <property type="entry name" value="THIOESTERASE 1/PROTEASE 1/LYSOPHOSPHOLIPASE L1"/>
    <property type="match status" value="1"/>
</dbReference>
<evidence type="ECO:0000313" key="4">
    <source>
        <dbReference type="Proteomes" id="UP001493487"/>
    </source>
</evidence>
<dbReference type="InterPro" id="IPR036514">
    <property type="entry name" value="SGNH_hydro_sf"/>
</dbReference>
<dbReference type="Proteomes" id="UP001493487">
    <property type="component" value="Unassembled WGS sequence"/>
</dbReference>
<gene>
    <name evidence="3" type="ORF">QJS35_02340</name>
</gene>
<reference evidence="3 4" key="1">
    <citation type="journal article" date="2023" name="Genome Announc.">
        <title>Pan-Genome Analyses of the Genus Cohnella and Proposal of the Novel Species Cohnella silvisoli sp. nov., Isolated from Forest Soil.</title>
        <authorList>
            <person name="Wang C."/>
            <person name="Mao L."/>
            <person name="Bao G."/>
            <person name="Zhu H."/>
        </authorList>
    </citation>
    <scope>NUCLEOTIDE SEQUENCE [LARGE SCALE GENOMIC DNA]</scope>
    <source>
        <strain evidence="3 4">NL03-T5-1</strain>
    </source>
</reference>
<proteinExistence type="predicted"/>
<keyword evidence="4" id="KW-1185">Reference proteome</keyword>
<dbReference type="CDD" id="cd00229">
    <property type="entry name" value="SGNH_hydrolase"/>
    <property type="match status" value="1"/>
</dbReference>
<protein>
    <submittedName>
        <fullName evidence="3">GDSL-type esterase/lipase family protein</fullName>
    </submittedName>
</protein>
<keyword evidence="1" id="KW-0732">Signal</keyword>
<dbReference type="InterPro" id="IPR013830">
    <property type="entry name" value="SGNH_hydro"/>
</dbReference>
<sequence>MIRQSIFYVLAFVMLGVFQGGGTALAATQYATPTVINDTVTSAIAYTGSWQLYSARGVGDYADDVHATIYNNDYFVFTFTGTGVEYVTEKDSGLGDVDIYIDNVLQATVNCYNATRLSQQTVFSKTGLAPGTHTLKAVKKNGTYMIVDAMKFYPIGSVYVNNATSVAVGSYEIAYTGSWQHYKNRGVGDYDNDVHATIYNNDYFQFTFEGTGIDYISEKDAGLGTVDIYIDGVFQTTVNCYNGSLLAQQTVYSKVGLAPGTHTFKAVKTGGTYMMVDALKVYYDAQSLYDDYNKSIVYTSGAFSSSTALAGPLNGSMHWTTTANASAELSFYGNSIQYVGTKNTDHGFVDVYIDDVFAATVDTYGSSRQWQYVFFTKTWTTSGTHKIKIVCKNQKNAASSSIGFDLDVFKYTYDPEELAAKPLWQGTTMNNETLLLYSPDGSPASAPLLFAPTSIISVKSSRLDIEYLENVDWTYANGKLTRTANSRIPYVTYADMYPSTSSAYTQPRTGGGYIRYGGDTFWFDKQIVITYTHAANAWTGPTPTFAGSTLVNTMSKLNNHSNLKLVLYGDSISVGANTSAFMKVVPYMASWGKQVARSLEKVYGSNVSFVNPSVGGEQSLWGKNNAATYVASENPDLVIIAFGMNDGTAVSAVSPATFKSNIASIIDTVRATKPQAEFILVGTTLANSEAANFSSLQSQYITVLDQIAAEKTGVVTANMTGVHQTLLQTKPFRDMTGNNVNHPNDFLSRWYGQFITGLLVQ</sequence>
<dbReference type="Pfam" id="PF13472">
    <property type="entry name" value="Lipase_GDSL_2"/>
    <property type="match status" value="1"/>
</dbReference>
<evidence type="ECO:0000313" key="3">
    <source>
        <dbReference type="EMBL" id="MEQ4481228.1"/>
    </source>
</evidence>
<dbReference type="RefSeq" id="WP_232182261.1">
    <property type="nucleotide sequence ID" value="NZ_JAIOAP010000001.1"/>
</dbReference>
<dbReference type="SUPFAM" id="SSF52266">
    <property type="entry name" value="SGNH hydrolase"/>
    <property type="match status" value="1"/>
</dbReference>
<organism evidence="3 4">
    <name type="scientific">Cohnella silvisoli</name>
    <dbReference type="NCBI Taxonomy" id="2873699"/>
    <lineage>
        <taxon>Bacteria</taxon>
        <taxon>Bacillati</taxon>
        <taxon>Bacillota</taxon>
        <taxon>Bacilli</taxon>
        <taxon>Bacillales</taxon>
        <taxon>Paenibacillaceae</taxon>
        <taxon>Cohnella</taxon>
    </lineage>
</organism>
<name>A0ABV1KME4_9BACL</name>
<accession>A0ABV1KME4</accession>
<feature type="chain" id="PRO_5045374680" evidence="1">
    <location>
        <begin position="27"/>
        <end position="761"/>
    </location>
</feature>
<dbReference type="Gene3D" id="3.40.50.1110">
    <property type="entry name" value="SGNH hydrolase"/>
    <property type="match status" value="1"/>
</dbReference>
<evidence type="ECO:0000256" key="1">
    <source>
        <dbReference type="SAM" id="SignalP"/>
    </source>
</evidence>
<dbReference type="PANTHER" id="PTHR30383:SF5">
    <property type="entry name" value="SGNH HYDROLASE-TYPE ESTERASE DOMAIN-CONTAINING PROTEIN"/>
    <property type="match status" value="1"/>
</dbReference>